<dbReference type="STRING" id="561720.SAMN06275492_1559"/>
<feature type="binding site" evidence="6">
    <location>
        <position position="259"/>
    </location>
    <ligand>
        <name>substrate</name>
    </ligand>
</feature>
<dbReference type="OrthoDB" id="9788822at2"/>
<evidence type="ECO:0000256" key="6">
    <source>
        <dbReference type="HAMAP-Rule" id="MF_00313"/>
    </source>
</evidence>
<name>A0A1X7LDN0_9BACT</name>
<evidence type="ECO:0000256" key="1">
    <source>
        <dbReference type="ARBA" id="ARBA00011076"/>
    </source>
</evidence>
<proteinExistence type="inferred from homology"/>
<sequence>MKETLALIAQASSIQASKGSVATYIPELAKADPEAFGLAVTECDGTQYLSGNCEFRFTLQSISKVVTLALALEERGKDNVFSAVGNSPTADPFNSIMRLEMDAPHRPHNPLINSGAIVVVSLLPEEGREGKIEAILDMARDLMANGDIKVNDRVYRSEKNTSDRNRSLAYFLRSVGSLKGDIEDILDVYFRQCSMEVNAKDLSILGATFACDGLNPITGKQVISPQTARIVRAIMTTCGMYDGSGEFAVNVGIPAKSGVGGGIMASVPGRMGIGVVSPPLDQRGNSVAGLAALAAISEQLHCRVL</sequence>
<dbReference type="Pfam" id="PF04960">
    <property type="entry name" value="Glutaminase"/>
    <property type="match status" value="1"/>
</dbReference>
<dbReference type="GO" id="GO:0006537">
    <property type="term" value="P:glutamate biosynthetic process"/>
    <property type="evidence" value="ECO:0007669"/>
    <property type="project" value="TreeGrafter"/>
</dbReference>
<dbReference type="RefSeq" id="WP_085545698.1">
    <property type="nucleotide sequence ID" value="NZ_FXBB01000055.1"/>
</dbReference>
<evidence type="ECO:0000313" key="7">
    <source>
        <dbReference type="EMBL" id="SMG51269.1"/>
    </source>
</evidence>
<dbReference type="HAMAP" id="MF_00313">
    <property type="entry name" value="Glutaminase"/>
    <property type="match status" value="1"/>
</dbReference>
<feature type="binding site" evidence="6">
    <location>
        <position position="165"/>
    </location>
    <ligand>
        <name>substrate</name>
    </ligand>
</feature>
<dbReference type="AlphaFoldDB" id="A0A1X7LDN0"/>
<dbReference type="PANTHER" id="PTHR12544">
    <property type="entry name" value="GLUTAMINASE"/>
    <property type="match status" value="1"/>
</dbReference>
<accession>A0A1X7LDN0</accession>
<dbReference type="FunFam" id="3.40.710.10:FF:000005">
    <property type="entry name" value="Glutaminase"/>
    <property type="match status" value="1"/>
</dbReference>
<dbReference type="SUPFAM" id="SSF56601">
    <property type="entry name" value="beta-lactamase/transpeptidase-like"/>
    <property type="match status" value="1"/>
</dbReference>
<dbReference type="NCBIfam" id="TIGR03814">
    <property type="entry name" value="Gln_ase"/>
    <property type="match status" value="1"/>
</dbReference>
<dbReference type="PANTHER" id="PTHR12544:SF29">
    <property type="entry name" value="GLUTAMINASE"/>
    <property type="match status" value="1"/>
</dbReference>
<keyword evidence="8" id="KW-1185">Reference proteome</keyword>
<feature type="binding site" evidence="6">
    <location>
        <position position="241"/>
    </location>
    <ligand>
        <name>substrate</name>
    </ligand>
</feature>
<organism evidence="7 8">
    <name type="scientific">Dethiosulfovibrio salsuginis</name>
    <dbReference type="NCBI Taxonomy" id="561720"/>
    <lineage>
        <taxon>Bacteria</taxon>
        <taxon>Thermotogati</taxon>
        <taxon>Synergistota</taxon>
        <taxon>Synergistia</taxon>
        <taxon>Synergistales</taxon>
        <taxon>Dethiosulfovibrionaceae</taxon>
        <taxon>Dethiosulfovibrio</taxon>
    </lineage>
</organism>
<evidence type="ECO:0000256" key="3">
    <source>
        <dbReference type="ARBA" id="ARBA00012918"/>
    </source>
</evidence>
<keyword evidence="6" id="KW-0007">Acetylation</keyword>
<gene>
    <name evidence="6" type="primary">glsA</name>
    <name evidence="7" type="ORF">SAMN06275492_1559</name>
</gene>
<feature type="binding site" evidence="6">
    <location>
        <position position="61"/>
    </location>
    <ligand>
        <name>substrate</name>
    </ligand>
</feature>
<dbReference type="InterPro" id="IPR015868">
    <property type="entry name" value="Glutaminase"/>
</dbReference>
<feature type="binding site" evidence="6">
    <location>
        <position position="158"/>
    </location>
    <ligand>
        <name>substrate</name>
    </ligand>
</feature>
<comment type="catalytic activity">
    <reaction evidence="5 6">
        <text>L-glutamine + H2O = L-glutamate + NH4(+)</text>
        <dbReference type="Rhea" id="RHEA:15889"/>
        <dbReference type="ChEBI" id="CHEBI:15377"/>
        <dbReference type="ChEBI" id="CHEBI:28938"/>
        <dbReference type="ChEBI" id="CHEBI:29985"/>
        <dbReference type="ChEBI" id="CHEBI:58359"/>
        <dbReference type="EC" id="3.5.1.2"/>
    </reaction>
</comment>
<reference evidence="8" key="1">
    <citation type="submission" date="2017-04" db="EMBL/GenBank/DDBJ databases">
        <authorList>
            <person name="Varghese N."/>
            <person name="Submissions S."/>
        </authorList>
    </citation>
    <scope>NUCLEOTIDE SEQUENCE [LARGE SCALE GENOMIC DNA]</scope>
    <source>
        <strain evidence="8">USBA 82</strain>
    </source>
</reference>
<evidence type="ECO:0000256" key="5">
    <source>
        <dbReference type="ARBA" id="ARBA00049534"/>
    </source>
</evidence>
<evidence type="ECO:0000256" key="2">
    <source>
        <dbReference type="ARBA" id="ARBA00011881"/>
    </source>
</evidence>
<protein>
    <recommendedName>
        <fullName evidence="3 6">Glutaminase</fullName>
        <ecNumber evidence="3 6">3.5.1.2</ecNumber>
    </recommendedName>
</protein>
<dbReference type="GO" id="GO:0004359">
    <property type="term" value="F:glutaminase activity"/>
    <property type="evidence" value="ECO:0007669"/>
    <property type="project" value="UniProtKB-UniRule"/>
</dbReference>
<dbReference type="InterPro" id="IPR012338">
    <property type="entry name" value="Beta-lactam/transpept-like"/>
</dbReference>
<dbReference type="EMBL" id="FXBB01000055">
    <property type="protein sequence ID" value="SMG51269.1"/>
    <property type="molecule type" value="Genomic_DNA"/>
</dbReference>
<feature type="binding site" evidence="6">
    <location>
        <position position="189"/>
    </location>
    <ligand>
        <name>substrate</name>
    </ligand>
</feature>
<feature type="binding site" evidence="6">
    <location>
        <position position="113"/>
    </location>
    <ligand>
        <name>substrate</name>
    </ligand>
</feature>
<dbReference type="EC" id="3.5.1.2" evidence="3 6"/>
<keyword evidence="4 6" id="KW-0378">Hydrolase</keyword>
<evidence type="ECO:0000313" key="8">
    <source>
        <dbReference type="Proteomes" id="UP000193355"/>
    </source>
</evidence>
<dbReference type="Gene3D" id="3.40.710.10">
    <property type="entry name" value="DD-peptidase/beta-lactamase superfamily"/>
    <property type="match status" value="1"/>
</dbReference>
<comment type="similarity">
    <text evidence="1 6">Belongs to the glutaminase family.</text>
</comment>
<dbReference type="GO" id="GO:0006543">
    <property type="term" value="P:L-glutamine catabolic process"/>
    <property type="evidence" value="ECO:0007669"/>
    <property type="project" value="TreeGrafter"/>
</dbReference>
<comment type="subunit">
    <text evidence="2 6">Homotetramer.</text>
</comment>
<evidence type="ECO:0000256" key="4">
    <source>
        <dbReference type="ARBA" id="ARBA00022801"/>
    </source>
</evidence>
<dbReference type="Proteomes" id="UP000193355">
    <property type="component" value="Unassembled WGS sequence"/>
</dbReference>